<keyword evidence="1" id="KW-0812">Transmembrane</keyword>
<accession>A0A2P2NXV9</accession>
<organism evidence="2">
    <name type="scientific">Rhizophora mucronata</name>
    <name type="common">Asiatic mangrove</name>
    <dbReference type="NCBI Taxonomy" id="61149"/>
    <lineage>
        <taxon>Eukaryota</taxon>
        <taxon>Viridiplantae</taxon>
        <taxon>Streptophyta</taxon>
        <taxon>Embryophyta</taxon>
        <taxon>Tracheophyta</taxon>
        <taxon>Spermatophyta</taxon>
        <taxon>Magnoliopsida</taxon>
        <taxon>eudicotyledons</taxon>
        <taxon>Gunneridae</taxon>
        <taxon>Pentapetalae</taxon>
        <taxon>rosids</taxon>
        <taxon>fabids</taxon>
        <taxon>Malpighiales</taxon>
        <taxon>Rhizophoraceae</taxon>
        <taxon>Rhizophora</taxon>
    </lineage>
</organism>
<evidence type="ECO:0000313" key="2">
    <source>
        <dbReference type="EMBL" id="MBX47356.1"/>
    </source>
</evidence>
<name>A0A2P2NXV9_RHIMU</name>
<keyword evidence="1" id="KW-0472">Membrane</keyword>
<proteinExistence type="predicted"/>
<reference evidence="2" key="1">
    <citation type="submission" date="2018-02" db="EMBL/GenBank/DDBJ databases">
        <title>Rhizophora mucronata_Transcriptome.</title>
        <authorList>
            <person name="Meera S.P."/>
            <person name="Sreeshan A."/>
            <person name="Augustine A."/>
        </authorList>
    </citation>
    <scope>NUCLEOTIDE SEQUENCE</scope>
    <source>
        <tissue evidence="2">Leaf</tissue>
    </source>
</reference>
<feature type="transmembrane region" description="Helical" evidence="1">
    <location>
        <begin position="6"/>
        <end position="25"/>
    </location>
</feature>
<protein>
    <submittedName>
        <fullName evidence="2">Uncharacterized protein</fullName>
    </submittedName>
</protein>
<evidence type="ECO:0000256" key="1">
    <source>
        <dbReference type="SAM" id="Phobius"/>
    </source>
</evidence>
<keyword evidence="1" id="KW-1133">Transmembrane helix</keyword>
<dbReference type="EMBL" id="GGEC01066872">
    <property type="protein sequence ID" value="MBX47356.1"/>
    <property type="molecule type" value="Transcribed_RNA"/>
</dbReference>
<sequence>MAPFPFWVLFNVFAVYYLFQLFYLLHS</sequence>
<dbReference type="AlphaFoldDB" id="A0A2P2NXV9"/>